<name>A0A7J7H5J8_CAMSI</name>
<accession>A0A7J7H5J8</accession>
<dbReference type="AlphaFoldDB" id="A0A7J7H5J8"/>
<dbReference type="InterPro" id="IPR015655">
    <property type="entry name" value="PP2C"/>
</dbReference>
<reference evidence="3" key="1">
    <citation type="journal article" date="2020" name="Nat. Commun.">
        <title>Genome assembly of wild tea tree DASZ reveals pedigree and selection history of tea varieties.</title>
        <authorList>
            <person name="Zhang W."/>
            <person name="Zhang Y."/>
            <person name="Qiu H."/>
            <person name="Guo Y."/>
            <person name="Wan H."/>
            <person name="Zhang X."/>
            <person name="Scossa F."/>
            <person name="Alseekh S."/>
            <person name="Zhang Q."/>
            <person name="Wang P."/>
            <person name="Xu L."/>
            <person name="Schmidt M.H."/>
            <person name="Jia X."/>
            <person name="Li D."/>
            <person name="Zhu A."/>
            <person name="Guo F."/>
            <person name="Chen W."/>
            <person name="Ni D."/>
            <person name="Usadel B."/>
            <person name="Fernie A.R."/>
            <person name="Wen W."/>
        </authorList>
    </citation>
    <scope>NUCLEOTIDE SEQUENCE [LARGE SCALE GENOMIC DNA]</scope>
    <source>
        <strain evidence="3">cv. G240</strain>
    </source>
</reference>
<dbReference type="SUPFAM" id="SSF81606">
    <property type="entry name" value="PP2C-like"/>
    <property type="match status" value="1"/>
</dbReference>
<evidence type="ECO:0000259" key="1">
    <source>
        <dbReference type="PROSITE" id="PS51746"/>
    </source>
</evidence>
<dbReference type="Pfam" id="PF00481">
    <property type="entry name" value="PP2C"/>
    <property type="match status" value="2"/>
</dbReference>
<dbReference type="PANTHER" id="PTHR13832">
    <property type="entry name" value="PROTEIN PHOSPHATASE 2C"/>
    <property type="match status" value="1"/>
</dbReference>
<dbReference type="InterPro" id="IPR036457">
    <property type="entry name" value="PPM-type-like_dom_sf"/>
</dbReference>
<organism evidence="2 3">
    <name type="scientific">Camellia sinensis</name>
    <name type="common">Tea plant</name>
    <name type="synonym">Thea sinensis</name>
    <dbReference type="NCBI Taxonomy" id="4442"/>
    <lineage>
        <taxon>Eukaryota</taxon>
        <taxon>Viridiplantae</taxon>
        <taxon>Streptophyta</taxon>
        <taxon>Embryophyta</taxon>
        <taxon>Tracheophyta</taxon>
        <taxon>Spermatophyta</taxon>
        <taxon>Magnoliopsida</taxon>
        <taxon>eudicotyledons</taxon>
        <taxon>Gunneridae</taxon>
        <taxon>Pentapetalae</taxon>
        <taxon>asterids</taxon>
        <taxon>Ericales</taxon>
        <taxon>Theaceae</taxon>
        <taxon>Camellia</taxon>
    </lineage>
</organism>
<dbReference type="Gene3D" id="3.60.40.10">
    <property type="entry name" value="PPM-type phosphatase domain"/>
    <property type="match status" value="2"/>
</dbReference>
<dbReference type="InterPro" id="IPR001932">
    <property type="entry name" value="PPM-type_phosphatase-like_dom"/>
</dbReference>
<proteinExistence type="predicted"/>
<keyword evidence="3" id="KW-1185">Reference proteome</keyword>
<gene>
    <name evidence="2" type="ORF">HYC85_014187</name>
</gene>
<dbReference type="PANTHER" id="PTHR13832:SF620">
    <property type="entry name" value="PROTEIN PHOSPHATASE 2C 13-RELATED"/>
    <property type="match status" value="1"/>
</dbReference>
<protein>
    <recommendedName>
        <fullName evidence="1">PPM-type phosphatase domain-containing protein</fullName>
    </recommendedName>
</protein>
<comment type="caution">
    <text evidence="2">The sequence shown here is derived from an EMBL/GenBank/DDBJ whole genome shotgun (WGS) entry which is preliminary data.</text>
</comment>
<dbReference type="Proteomes" id="UP000593564">
    <property type="component" value="Unassembled WGS sequence"/>
</dbReference>
<feature type="domain" description="PPM-type phosphatase" evidence="1">
    <location>
        <begin position="8"/>
        <end position="269"/>
    </location>
</feature>
<dbReference type="PROSITE" id="PS51746">
    <property type="entry name" value="PPM_2"/>
    <property type="match status" value="1"/>
</dbReference>
<dbReference type="CDD" id="cd00143">
    <property type="entry name" value="PP2Cc"/>
    <property type="match status" value="1"/>
</dbReference>
<sequence>MKFAPKVLSGSDTATRPRRWNKNEHILVDNLYSHLGSLHSWLLPTSFYAAFDGHGGFEDTTYLKNNAIRFLFQDVDFLQTSHNIDSGGDDGFLNELKDCHRKVFLLAGRALVNKEDGGVSSDCGTTTLTALVLGKNLVVANDGNCHAVICRKGIAIRIQPKLCLYKGVCDLNSIMFAIPLTMSGIERPIVHSNEGHDLSKVSLTYKNLFWVCIIVPLTAKPDVHQIVLTEDNEFLVMAFDGIWDVMSNQEAVDILCHGKDNMTAIVVCFTWDVDSKRPVFRTYVRRGSKHKDAFV</sequence>
<evidence type="ECO:0000313" key="2">
    <source>
        <dbReference type="EMBL" id="KAF5948230.1"/>
    </source>
</evidence>
<dbReference type="GO" id="GO:0004722">
    <property type="term" value="F:protein serine/threonine phosphatase activity"/>
    <property type="evidence" value="ECO:0007669"/>
    <property type="project" value="InterPro"/>
</dbReference>
<evidence type="ECO:0000313" key="3">
    <source>
        <dbReference type="Proteomes" id="UP000593564"/>
    </source>
</evidence>
<dbReference type="EMBL" id="JACBKZ010000006">
    <property type="protein sequence ID" value="KAF5948230.1"/>
    <property type="molecule type" value="Genomic_DNA"/>
</dbReference>
<reference evidence="2 3" key="2">
    <citation type="submission" date="2020-07" db="EMBL/GenBank/DDBJ databases">
        <title>Genome assembly of wild tea tree DASZ reveals pedigree and selection history of tea varieties.</title>
        <authorList>
            <person name="Zhang W."/>
        </authorList>
    </citation>
    <scope>NUCLEOTIDE SEQUENCE [LARGE SCALE GENOMIC DNA]</scope>
    <source>
        <strain evidence="3">cv. G240</strain>
        <tissue evidence="2">Leaf</tissue>
    </source>
</reference>
<dbReference type="SMART" id="SM00332">
    <property type="entry name" value="PP2Cc"/>
    <property type="match status" value="1"/>
</dbReference>